<keyword evidence="1" id="KW-0472">Membrane</keyword>
<reference evidence="3" key="1">
    <citation type="submission" date="2017-09" db="EMBL/GenBank/DDBJ databases">
        <title>Depth-based differentiation of microbial function through sediment-hosted aquifers and enrichment of novel symbionts in the deep terrestrial subsurface.</title>
        <authorList>
            <person name="Probst A.J."/>
            <person name="Ladd B."/>
            <person name="Jarett J.K."/>
            <person name="Geller-Mcgrath D.E."/>
            <person name="Sieber C.M.K."/>
            <person name="Emerson J.B."/>
            <person name="Anantharaman K."/>
            <person name="Thomas B.C."/>
            <person name="Malmstrom R."/>
            <person name="Stieglmeier M."/>
            <person name="Klingl A."/>
            <person name="Woyke T."/>
            <person name="Ryan C.M."/>
            <person name="Banfield J.F."/>
        </authorList>
    </citation>
    <scope>NUCLEOTIDE SEQUENCE [LARGE SCALE GENOMIC DNA]</scope>
</reference>
<evidence type="ECO:0000313" key="3">
    <source>
        <dbReference type="Proteomes" id="UP000228900"/>
    </source>
</evidence>
<sequence length="250" mass="29085">MFKVILSFCIALFVLWLARGLWFNNRFISVNEGIDFWVKTGGFFVAAIGILAIVDSVFKTKGDTTKLSIILLFFVTVVRYYYSAPYYENGKPTIYVNSRTGNVYHTAWADIKHDDKTNRDYFLHPRSNDTCWNDTEENVNMVKLFNKKVSYVDPNVDYDPPMRTVVYTVEGSPYTFKLKAGETLNHWISFAAKNMHISLDAENYDYWMIYSSSEKYHSAPDVVPPDRDYARFYLKAGDRDQVIKMTLSYN</sequence>
<dbReference type="EMBL" id="PFAQ01000057">
    <property type="protein sequence ID" value="PIT94330.1"/>
    <property type="molecule type" value="Genomic_DNA"/>
</dbReference>
<protein>
    <submittedName>
        <fullName evidence="2">Uncharacterized protein</fullName>
    </submittedName>
</protein>
<accession>A0A2M6WNG5</accession>
<dbReference type="AlphaFoldDB" id="A0A2M6WNG5"/>
<proteinExistence type="predicted"/>
<organism evidence="2 3">
    <name type="scientific">Candidatus Falkowbacteria bacterium CG10_big_fil_rev_8_21_14_0_10_39_9</name>
    <dbReference type="NCBI Taxonomy" id="1974566"/>
    <lineage>
        <taxon>Bacteria</taxon>
        <taxon>Candidatus Falkowiibacteriota</taxon>
    </lineage>
</organism>
<dbReference type="Proteomes" id="UP000228900">
    <property type="component" value="Unassembled WGS sequence"/>
</dbReference>
<feature type="transmembrane region" description="Helical" evidence="1">
    <location>
        <begin position="65"/>
        <end position="82"/>
    </location>
</feature>
<gene>
    <name evidence="2" type="ORF">COT98_04310</name>
</gene>
<keyword evidence="1" id="KW-1133">Transmembrane helix</keyword>
<name>A0A2M6WNG5_9BACT</name>
<evidence type="ECO:0000256" key="1">
    <source>
        <dbReference type="SAM" id="Phobius"/>
    </source>
</evidence>
<feature type="transmembrane region" description="Helical" evidence="1">
    <location>
        <begin position="36"/>
        <end position="58"/>
    </location>
</feature>
<keyword evidence="1" id="KW-0812">Transmembrane</keyword>
<comment type="caution">
    <text evidence="2">The sequence shown here is derived from an EMBL/GenBank/DDBJ whole genome shotgun (WGS) entry which is preliminary data.</text>
</comment>
<evidence type="ECO:0000313" key="2">
    <source>
        <dbReference type="EMBL" id="PIT94330.1"/>
    </source>
</evidence>